<name>A0A5S4GTT8_9ACTN</name>
<evidence type="ECO:0000313" key="10">
    <source>
        <dbReference type="EMBL" id="TMR36368.1"/>
    </source>
</evidence>
<dbReference type="GO" id="GO:0022857">
    <property type="term" value="F:transmembrane transporter activity"/>
    <property type="evidence" value="ECO:0007669"/>
    <property type="project" value="InterPro"/>
</dbReference>
<keyword evidence="2 8" id="KW-0813">Transport</keyword>
<reference evidence="10 11" key="1">
    <citation type="submission" date="2019-05" db="EMBL/GenBank/DDBJ databases">
        <title>Draft genome sequence of Nonomuraea zeae DSM 100528.</title>
        <authorList>
            <person name="Saricaoglu S."/>
            <person name="Isik K."/>
        </authorList>
    </citation>
    <scope>NUCLEOTIDE SEQUENCE [LARGE SCALE GENOMIC DNA]</scope>
    <source>
        <strain evidence="10 11">DSM 100528</strain>
    </source>
</reference>
<evidence type="ECO:0000259" key="9">
    <source>
        <dbReference type="PROSITE" id="PS50928"/>
    </source>
</evidence>
<protein>
    <submittedName>
        <fullName evidence="10">Amino acid ABC transporter permease</fullName>
    </submittedName>
</protein>
<dbReference type="Proteomes" id="UP000306628">
    <property type="component" value="Unassembled WGS sequence"/>
</dbReference>
<keyword evidence="3" id="KW-1003">Cell membrane</keyword>
<dbReference type="PANTHER" id="PTHR30614:SF0">
    <property type="entry name" value="L-CYSTINE TRANSPORT SYSTEM PERMEASE PROTEIN TCYL"/>
    <property type="match status" value="1"/>
</dbReference>
<accession>A0A5S4GTT8</accession>
<comment type="subcellular location">
    <subcellularLocation>
        <location evidence="1 8">Cell membrane</location>
        <topology evidence="1 8">Multi-pass membrane protein</topology>
    </subcellularLocation>
</comment>
<organism evidence="10 11">
    <name type="scientific">Nonomuraea zeae</name>
    <dbReference type="NCBI Taxonomy" id="1642303"/>
    <lineage>
        <taxon>Bacteria</taxon>
        <taxon>Bacillati</taxon>
        <taxon>Actinomycetota</taxon>
        <taxon>Actinomycetes</taxon>
        <taxon>Streptosporangiales</taxon>
        <taxon>Streptosporangiaceae</taxon>
        <taxon>Nonomuraea</taxon>
    </lineage>
</organism>
<feature type="transmembrane region" description="Helical" evidence="8">
    <location>
        <begin position="23"/>
        <end position="43"/>
    </location>
</feature>
<dbReference type="SUPFAM" id="SSF161098">
    <property type="entry name" value="MetI-like"/>
    <property type="match status" value="1"/>
</dbReference>
<evidence type="ECO:0000256" key="3">
    <source>
        <dbReference type="ARBA" id="ARBA00022475"/>
    </source>
</evidence>
<dbReference type="GO" id="GO:0043190">
    <property type="term" value="C:ATP-binding cassette (ABC) transporter complex"/>
    <property type="evidence" value="ECO:0007669"/>
    <property type="project" value="InterPro"/>
</dbReference>
<dbReference type="OrthoDB" id="92598at2"/>
<dbReference type="InterPro" id="IPR000515">
    <property type="entry name" value="MetI-like"/>
</dbReference>
<dbReference type="PANTHER" id="PTHR30614">
    <property type="entry name" value="MEMBRANE COMPONENT OF AMINO ACID ABC TRANSPORTER"/>
    <property type="match status" value="1"/>
</dbReference>
<keyword evidence="5" id="KW-0029">Amino-acid transport</keyword>
<keyword evidence="6 8" id="KW-1133">Transmembrane helix</keyword>
<dbReference type="NCBIfam" id="TIGR01726">
    <property type="entry name" value="HEQRo_perm_3TM"/>
    <property type="match status" value="1"/>
</dbReference>
<feature type="transmembrane region" description="Helical" evidence="8">
    <location>
        <begin position="147"/>
        <end position="164"/>
    </location>
</feature>
<dbReference type="Gene3D" id="1.10.3720.10">
    <property type="entry name" value="MetI-like"/>
    <property type="match status" value="1"/>
</dbReference>
<dbReference type="CDD" id="cd06261">
    <property type="entry name" value="TM_PBP2"/>
    <property type="match status" value="1"/>
</dbReference>
<feature type="domain" description="ABC transmembrane type-1" evidence="9">
    <location>
        <begin position="64"/>
        <end position="273"/>
    </location>
</feature>
<keyword evidence="11" id="KW-1185">Reference proteome</keyword>
<dbReference type="PROSITE" id="PS50928">
    <property type="entry name" value="ABC_TM1"/>
    <property type="match status" value="1"/>
</dbReference>
<feature type="transmembrane region" description="Helical" evidence="8">
    <location>
        <begin position="252"/>
        <end position="276"/>
    </location>
</feature>
<dbReference type="InterPro" id="IPR043429">
    <property type="entry name" value="ArtM/GltK/GlnP/TcyL/YhdX-like"/>
</dbReference>
<evidence type="ECO:0000256" key="6">
    <source>
        <dbReference type="ARBA" id="ARBA00022989"/>
    </source>
</evidence>
<evidence type="ECO:0000256" key="2">
    <source>
        <dbReference type="ARBA" id="ARBA00022448"/>
    </source>
</evidence>
<dbReference type="Pfam" id="PF00528">
    <property type="entry name" value="BPD_transp_1"/>
    <property type="match status" value="1"/>
</dbReference>
<dbReference type="EMBL" id="VCKX01000025">
    <property type="protein sequence ID" value="TMR36368.1"/>
    <property type="molecule type" value="Genomic_DNA"/>
</dbReference>
<keyword evidence="4 8" id="KW-0812">Transmembrane</keyword>
<evidence type="ECO:0000256" key="1">
    <source>
        <dbReference type="ARBA" id="ARBA00004651"/>
    </source>
</evidence>
<comment type="similarity">
    <text evidence="8">Belongs to the binding-protein-dependent transport system permease family.</text>
</comment>
<dbReference type="InterPro" id="IPR010065">
    <property type="entry name" value="AA_ABC_transptr_permease_3TM"/>
</dbReference>
<comment type="caution">
    <text evidence="10">The sequence shown here is derived from an EMBL/GenBank/DDBJ whole genome shotgun (WGS) entry which is preliminary data.</text>
</comment>
<sequence>MPGPSTEAPVYFPVRRPRPWGQLLQAAAVVAIIPLIALPFLRSGVFDMSTVGRYLFGPAILEAVWGTLSLATLSTALAIVLGTGVALLRISGNAVLRAAAAGFVFVFRGTPMLVQLLIWFYAVPRVIGRVSLSIPFTDVVLVADQPASAFFTPFVAGLFALTLAESAYMAEVIRSGIQGVDQGQRDAARALGVPNGKITRQIVLVQAFRIVMPAVGNQYILMIKNTSLAYAIGYSELLLSVSRVYYTNFKYLELLLVAAFWYLLLTALITVLQHVLERKFPAR</sequence>
<feature type="transmembrane region" description="Helical" evidence="8">
    <location>
        <begin position="63"/>
        <end position="88"/>
    </location>
</feature>
<evidence type="ECO:0000256" key="7">
    <source>
        <dbReference type="ARBA" id="ARBA00023136"/>
    </source>
</evidence>
<proteinExistence type="inferred from homology"/>
<feature type="transmembrane region" description="Helical" evidence="8">
    <location>
        <begin position="100"/>
        <end position="122"/>
    </location>
</feature>
<evidence type="ECO:0000256" key="8">
    <source>
        <dbReference type="RuleBase" id="RU363032"/>
    </source>
</evidence>
<evidence type="ECO:0000313" key="11">
    <source>
        <dbReference type="Proteomes" id="UP000306628"/>
    </source>
</evidence>
<keyword evidence="7 8" id="KW-0472">Membrane</keyword>
<dbReference type="AlphaFoldDB" id="A0A5S4GTT8"/>
<gene>
    <name evidence="10" type="ORF">ETD85_11260</name>
</gene>
<dbReference type="RefSeq" id="WP_138689593.1">
    <property type="nucleotide sequence ID" value="NZ_JBHSAZ010000076.1"/>
</dbReference>
<dbReference type="GO" id="GO:0006865">
    <property type="term" value="P:amino acid transport"/>
    <property type="evidence" value="ECO:0007669"/>
    <property type="project" value="UniProtKB-KW"/>
</dbReference>
<evidence type="ECO:0000256" key="4">
    <source>
        <dbReference type="ARBA" id="ARBA00022692"/>
    </source>
</evidence>
<dbReference type="InterPro" id="IPR035906">
    <property type="entry name" value="MetI-like_sf"/>
</dbReference>
<evidence type="ECO:0000256" key="5">
    <source>
        <dbReference type="ARBA" id="ARBA00022970"/>
    </source>
</evidence>